<proteinExistence type="predicted"/>
<feature type="compositionally biased region" description="Low complexity" evidence="1">
    <location>
        <begin position="77"/>
        <end position="90"/>
    </location>
</feature>
<keyword evidence="3" id="KW-1185">Reference proteome</keyword>
<evidence type="ECO:0000256" key="1">
    <source>
        <dbReference type="SAM" id="MobiDB-lite"/>
    </source>
</evidence>
<dbReference type="EMBL" id="BMQC01000012">
    <property type="protein sequence ID" value="GGK37173.1"/>
    <property type="molecule type" value="Genomic_DNA"/>
</dbReference>
<evidence type="ECO:0000313" key="3">
    <source>
        <dbReference type="Proteomes" id="UP000662200"/>
    </source>
</evidence>
<organism evidence="2 3">
    <name type="scientific">Pilimelia terevasa</name>
    <dbReference type="NCBI Taxonomy" id="53372"/>
    <lineage>
        <taxon>Bacteria</taxon>
        <taxon>Bacillati</taxon>
        <taxon>Actinomycetota</taxon>
        <taxon>Actinomycetes</taxon>
        <taxon>Micromonosporales</taxon>
        <taxon>Micromonosporaceae</taxon>
        <taxon>Pilimelia</taxon>
    </lineage>
</organism>
<protein>
    <submittedName>
        <fullName evidence="2">Uncharacterized protein</fullName>
    </submittedName>
</protein>
<dbReference type="AlphaFoldDB" id="A0A8J3BP46"/>
<gene>
    <name evidence="2" type="ORF">GCM10010124_32330</name>
</gene>
<sequence length="90" mass="9066">MPLTTYAAPVSGVGPDCGRVGVASGIGAPQVDGWGAEAADPGRYRSTLAAGIDRRRRPTGRAAAPTGPARPAPPRHPAAGRLAGGAHWYL</sequence>
<comment type="caution">
    <text evidence="2">The sequence shown here is derived from an EMBL/GenBank/DDBJ whole genome shotgun (WGS) entry which is preliminary data.</text>
</comment>
<reference evidence="2" key="1">
    <citation type="journal article" date="2014" name="Int. J. Syst. Evol. Microbiol.">
        <title>Complete genome sequence of Corynebacterium casei LMG S-19264T (=DSM 44701T), isolated from a smear-ripened cheese.</title>
        <authorList>
            <consortium name="US DOE Joint Genome Institute (JGI-PGF)"/>
            <person name="Walter F."/>
            <person name="Albersmeier A."/>
            <person name="Kalinowski J."/>
            <person name="Ruckert C."/>
        </authorList>
    </citation>
    <scope>NUCLEOTIDE SEQUENCE</scope>
    <source>
        <strain evidence="2">JCM 3091</strain>
    </source>
</reference>
<name>A0A8J3BP46_9ACTN</name>
<accession>A0A8J3BP46</accession>
<reference evidence="2" key="2">
    <citation type="submission" date="2020-09" db="EMBL/GenBank/DDBJ databases">
        <authorList>
            <person name="Sun Q."/>
            <person name="Ohkuma M."/>
        </authorList>
    </citation>
    <scope>NUCLEOTIDE SEQUENCE</scope>
    <source>
        <strain evidence="2">JCM 3091</strain>
    </source>
</reference>
<dbReference type="Proteomes" id="UP000662200">
    <property type="component" value="Unassembled WGS sequence"/>
</dbReference>
<feature type="region of interest" description="Disordered" evidence="1">
    <location>
        <begin position="48"/>
        <end position="90"/>
    </location>
</feature>
<evidence type="ECO:0000313" key="2">
    <source>
        <dbReference type="EMBL" id="GGK37173.1"/>
    </source>
</evidence>